<dbReference type="Proteomes" id="UP000009062">
    <property type="component" value="Chromosome"/>
</dbReference>
<dbReference type="InterPro" id="IPR051010">
    <property type="entry name" value="BCAA_transport"/>
</dbReference>
<proteinExistence type="predicted"/>
<sequence>MSKGKNLGLIIGVILVLLVIGAVVYLSQPAQPLPTTTPTTPQTTTPSPTSPTAITPSPTPPPETVPSPTVTTPPPTSQPIVACIIYNPRVSVLKAMAEAFKLGIKEINERGGILGRQVVLLEEDHQGKADLAVAAYRRLVTEKGCKYVFIDGVSEIALAVMEAGATLYPSYKHVVIVPGQGAMATTLKVINDYDKYKFYFRPFFPDPDLNYVVTKPYFDIAKNVIGAKKVALFLEDAAWTLCSREGCTVDTKFGSYKFKPMREWVKEEFGLDVVYEVKIAVGEKNFVPYLEEAARRGAEFIFVLSSWYTDTTTLTKQWATSSARDIPLALFGGPNQWAVFWNITGGAALGVITLNYDVPDYPYIKARSLIPKAHALGLRVDSSVHMYYSTAYLLKIVIEKVGNPDDIENIIKTLEEVKFSEHTLYPPDSAYLGSKDYRFHSYIAVPGFVAQFQCGGKIVFISRPDYEGYKIYTPAEVDFSVLRPQDYKSPKVLRETCK</sequence>
<keyword evidence="1" id="KW-0732">Signal</keyword>
<evidence type="ECO:0000256" key="3">
    <source>
        <dbReference type="SAM" id="Phobius"/>
    </source>
</evidence>
<keyword evidence="6" id="KW-1185">Reference proteome</keyword>
<dbReference type="PANTHER" id="PTHR30483">
    <property type="entry name" value="LEUCINE-SPECIFIC-BINDING PROTEIN"/>
    <property type="match status" value="1"/>
</dbReference>
<dbReference type="SUPFAM" id="SSF53822">
    <property type="entry name" value="Periplasmic binding protein-like I"/>
    <property type="match status" value="1"/>
</dbReference>
<keyword evidence="3" id="KW-1133">Transmembrane helix</keyword>
<dbReference type="HOGENOM" id="CLU_547051_0_0_2"/>
<dbReference type="AlphaFoldDB" id="H6QDJ9"/>
<feature type="transmembrane region" description="Helical" evidence="3">
    <location>
        <begin position="7"/>
        <end position="26"/>
    </location>
</feature>
<dbReference type="EMBL" id="CP003316">
    <property type="protein sequence ID" value="AFA40689.1"/>
    <property type="molecule type" value="Genomic_DNA"/>
</dbReference>
<dbReference type="InterPro" id="IPR028081">
    <property type="entry name" value="Leu-bd"/>
</dbReference>
<reference evidence="5 6" key="1">
    <citation type="journal article" date="2012" name="Stand. Genomic Sci.">
        <title>Complete genome sequence of Pyrobaculum oguniense.</title>
        <authorList>
            <person name="Bernick D.L."/>
            <person name="Karplus K."/>
            <person name="Lui L.M."/>
            <person name="Coker J.K."/>
            <person name="Murphy J.N."/>
            <person name="Chan P.P."/>
            <person name="Cozen A.E."/>
            <person name="Lowe T.M."/>
        </authorList>
    </citation>
    <scope>NUCLEOTIDE SEQUENCE [LARGE SCALE GENOMIC DNA]</scope>
    <source>
        <strain evidence="5 6">TE7</strain>
    </source>
</reference>
<dbReference type="PANTHER" id="PTHR30483:SF6">
    <property type="entry name" value="PERIPLASMIC BINDING PROTEIN OF ABC TRANSPORTER FOR NATURAL AMINO ACIDS"/>
    <property type="match status" value="1"/>
</dbReference>
<evidence type="ECO:0000313" key="6">
    <source>
        <dbReference type="Proteomes" id="UP000009062"/>
    </source>
</evidence>
<name>H6QDJ9_PYROT</name>
<feature type="compositionally biased region" description="Low complexity" evidence="2">
    <location>
        <begin position="31"/>
        <end position="56"/>
    </location>
</feature>
<dbReference type="Gene3D" id="3.40.50.2300">
    <property type="match status" value="2"/>
</dbReference>
<accession>H6QDJ9</accession>
<dbReference type="STRING" id="698757.Pogu_2662"/>
<dbReference type="KEGG" id="pog:Pogu_2662"/>
<keyword evidence="3" id="KW-0812">Transmembrane</keyword>
<evidence type="ECO:0000259" key="4">
    <source>
        <dbReference type="Pfam" id="PF13458"/>
    </source>
</evidence>
<protein>
    <submittedName>
        <fullName evidence="5">ABC-type branched-chain amino acid transport systems, periplasmic component</fullName>
    </submittedName>
</protein>
<evidence type="ECO:0000313" key="5">
    <source>
        <dbReference type="EMBL" id="AFA40689.1"/>
    </source>
</evidence>
<keyword evidence="3" id="KW-0472">Membrane</keyword>
<feature type="domain" description="Leucine-binding protein" evidence="4">
    <location>
        <begin position="92"/>
        <end position="420"/>
    </location>
</feature>
<organism evidence="5 6">
    <name type="scientific">Pyrobaculum oguniense (strain DSM 13380 / JCM 10595 / TE7)</name>
    <dbReference type="NCBI Taxonomy" id="698757"/>
    <lineage>
        <taxon>Archaea</taxon>
        <taxon>Thermoproteota</taxon>
        <taxon>Thermoprotei</taxon>
        <taxon>Thermoproteales</taxon>
        <taxon>Thermoproteaceae</taxon>
        <taxon>Pyrobaculum</taxon>
    </lineage>
</organism>
<evidence type="ECO:0000256" key="1">
    <source>
        <dbReference type="ARBA" id="ARBA00022729"/>
    </source>
</evidence>
<gene>
    <name evidence="5" type="ordered locus">Pogu_2662</name>
</gene>
<feature type="compositionally biased region" description="Pro residues" evidence="2">
    <location>
        <begin position="57"/>
        <end position="74"/>
    </location>
</feature>
<evidence type="ECO:0000256" key="2">
    <source>
        <dbReference type="SAM" id="MobiDB-lite"/>
    </source>
</evidence>
<dbReference type="InterPro" id="IPR028082">
    <property type="entry name" value="Peripla_BP_I"/>
</dbReference>
<dbReference type="eggNOG" id="arCOG01020">
    <property type="taxonomic scope" value="Archaea"/>
</dbReference>
<dbReference type="Pfam" id="PF13458">
    <property type="entry name" value="Peripla_BP_6"/>
    <property type="match status" value="1"/>
</dbReference>
<feature type="region of interest" description="Disordered" evidence="2">
    <location>
        <begin position="31"/>
        <end position="74"/>
    </location>
</feature>